<dbReference type="EMBL" id="MHNL01000005">
    <property type="protein sequence ID" value="OGZ45827.1"/>
    <property type="molecule type" value="Genomic_DNA"/>
</dbReference>
<keyword evidence="1" id="KW-1133">Transmembrane helix</keyword>
<dbReference type="AlphaFoldDB" id="A0A1G2G6K6"/>
<protein>
    <submittedName>
        <fullName evidence="2">Uncharacterized protein</fullName>
    </submittedName>
</protein>
<keyword evidence="1" id="KW-0812">Transmembrane</keyword>
<evidence type="ECO:0000256" key="1">
    <source>
        <dbReference type="SAM" id="Phobius"/>
    </source>
</evidence>
<feature type="transmembrane region" description="Helical" evidence="1">
    <location>
        <begin position="12"/>
        <end position="31"/>
    </location>
</feature>
<feature type="transmembrane region" description="Helical" evidence="1">
    <location>
        <begin position="86"/>
        <end position="105"/>
    </location>
</feature>
<sequence length="107" mass="11982">MEKDLRSEKDRLYLGASLYLIVGVVGGLLILSRFNGDPEGVGLSFIFVAIPFFGACAMITLVLFVRGFLLKQVPKEISLKKSIYRLIMLIVFGVAIFVIAFRYLFLT</sequence>
<evidence type="ECO:0000313" key="3">
    <source>
        <dbReference type="Proteomes" id="UP000177785"/>
    </source>
</evidence>
<name>A0A1G2G6K6_9BACT</name>
<comment type="caution">
    <text evidence="2">The sequence shown here is derived from an EMBL/GenBank/DDBJ whole genome shotgun (WGS) entry which is preliminary data.</text>
</comment>
<accession>A0A1G2G6K6</accession>
<gene>
    <name evidence="2" type="ORF">A2756_02885</name>
</gene>
<keyword evidence="1" id="KW-0472">Membrane</keyword>
<feature type="transmembrane region" description="Helical" evidence="1">
    <location>
        <begin position="43"/>
        <end position="65"/>
    </location>
</feature>
<dbReference type="STRING" id="1802115.A2756_02885"/>
<proteinExistence type="predicted"/>
<dbReference type="Proteomes" id="UP000177785">
    <property type="component" value="Unassembled WGS sequence"/>
</dbReference>
<organism evidence="2 3">
    <name type="scientific">Candidatus Ryanbacteria bacterium RIFCSPHIGHO2_01_FULL_48_27</name>
    <dbReference type="NCBI Taxonomy" id="1802115"/>
    <lineage>
        <taxon>Bacteria</taxon>
        <taxon>Candidatus Ryaniibacteriota</taxon>
    </lineage>
</organism>
<reference evidence="2 3" key="1">
    <citation type="journal article" date="2016" name="Nat. Commun.">
        <title>Thousands of microbial genomes shed light on interconnected biogeochemical processes in an aquifer system.</title>
        <authorList>
            <person name="Anantharaman K."/>
            <person name="Brown C.T."/>
            <person name="Hug L.A."/>
            <person name="Sharon I."/>
            <person name="Castelle C.J."/>
            <person name="Probst A.J."/>
            <person name="Thomas B.C."/>
            <person name="Singh A."/>
            <person name="Wilkins M.J."/>
            <person name="Karaoz U."/>
            <person name="Brodie E.L."/>
            <person name="Williams K.H."/>
            <person name="Hubbard S.S."/>
            <person name="Banfield J.F."/>
        </authorList>
    </citation>
    <scope>NUCLEOTIDE SEQUENCE [LARGE SCALE GENOMIC DNA]</scope>
</reference>
<evidence type="ECO:0000313" key="2">
    <source>
        <dbReference type="EMBL" id="OGZ45827.1"/>
    </source>
</evidence>